<keyword evidence="1" id="KW-0802">TPR repeat</keyword>
<accession>A0AAW9NPG7</accession>
<dbReference type="InterPro" id="IPR011990">
    <property type="entry name" value="TPR-like_helical_dom_sf"/>
</dbReference>
<sequence>MQLEQLKQEFLIINESIYFDEHQYLREQTNNATRVQLFIEQAERLLQNTESDEEQYYLLGTLGHCYRILNQANKAIYYLEQCLKKVEANPQRKMITLIRLGEAYKYNNQHNEALQLFEDAQAIQRAHKIENYEDFIYQHKAKCFMELGDNAQAKEFLKSALTIRKDKGVESLITSTERALQLLEEG</sequence>
<organism evidence="2 3">
    <name type="scientific">Metasolibacillus meyeri</name>
    <dbReference type="NCBI Taxonomy" id="1071052"/>
    <lineage>
        <taxon>Bacteria</taxon>
        <taxon>Bacillati</taxon>
        <taxon>Bacillota</taxon>
        <taxon>Bacilli</taxon>
        <taxon>Bacillales</taxon>
        <taxon>Caryophanaceae</taxon>
        <taxon>Metasolibacillus</taxon>
    </lineage>
</organism>
<reference evidence="2 3" key="1">
    <citation type="submission" date="2023-03" db="EMBL/GenBank/DDBJ databases">
        <title>Bacillus Genome Sequencing.</title>
        <authorList>
            <person name="Dunlap C."/>
        </authorList>
    </citation>
    <scope>NUCLEOTIDE SEQUENCE [LARGE SCALE GENOMIC DNA]</scope>
    <source>
        <strain evidence="2 3">B-59205</strain>
    </source>
</reference>
<evidence type="ECO:0000256" key="1">
    <source>
        <dbReference type="PROSITE-ProRule" id="PRU00339"/>
    </source>
</evidence>
<dbReference type="InterPro" id="IPR019734">
    <property type="entry name" value="TPR_rpt"/>
</dbReference>
<dbReference type="SMART" id="SM00028">
    <property type="entry name" value="TPR"/>
    <property type="match status" value="3"/>
</dbReference>
<feature type="repeat" description="TPR" evidence="1">
    <location>
        <begin position="94"/>
        <end position="127"/>
    </location>
</feature>
<name>A0AAW9NPG7_9BACL</name>
<dbReference type="Gene3D" id="1.25.40.10">
    <property type="entry name" value="Tetratricopeptide repeat domain"/>
    <property type="match status" value="1"/>
</dbReference>
<protein>
    <submittedName>
        <fullName evidence="2">Tetratricopeptide repeat protein</fullName>
    </submittedName>
</protein>
<gene>
    <name evidence="2" type="ORF">P9B03_05365</name>
</gene>
<dbReference type="AlphaFoldDB" id="A0AAW9NPG7"/>
<dbReference type="SUPFAM" id="SSF48452">
    <property type="entry name" value="TPR-like"/>
    <property type="match status" value="1"/>
</dbReference>
<dbReference type="Pfam" id="PF13424">
    <property type="entry name" value="TPR_12"/>
    <property type="match status" value="1"/>
</dbReference>
<dbReference type="Proteomes" id="UP001344888">
    <property type="component" value="Unassembled WGS sequence"/>
</dbReference>
<keyword evidence="3" id="KW-1185">Reference proteome</keyword>
<dbReference type="RefSeq" id="WP_326122401.1">
    <property type="nucleotide sequence ID" value="NZ_JARSFG010000007.1"/>
</dbReference>
<dbReference type="EMBL" id="JARSFG010000007">
    <property type="protein sequence ID" value="MEC1177905.1"/>
    <property type="molecule type" value="Genomic_DNA"/>
</dbReference>
<comment type="caution">
    <text evidence="2">The sequence shown here is derived from an EMBL/GenBank/DDBJ whole genome shotgun (WGS) entry which is preliminary data.</text>
</comment>
<evidence type="ECO:0000313" key="3">
    <source>
        <dbReference type="Proteomes" id="UP001344888"/>
    </source>
</evidence>
<dbReference type="PROSITE" id="PS50005">
    <property type="entry name" value="TPR"/>
    <property type="match status" value="1"/>
</dbReference>
<proteinExistence type="predicted"/>
<evidence type="ECO:0000313" key="2">
    <source>
        <dbReference type="EMBL" id="MEC1177905.1"/>
    </source>
</evidence>
<dbReference type="Pfam" id="PF13181">
    <property type="entry name" value="TPR_8"/>
    <property type="match status" value="1"/>
</dbReference>